<reference evidence="8" key="2">
    <citation type="submission" date="2020-10" db="UniProtKB">
        <authorList>
            <consortium name="WormBaseParasite"/>
        </authorList>
    </citation>
    <scope>IDENTIFICATION</scope>
</reference>
<dbReference type="Proteomes" id="UP000492821">
    <property type="component" value="Unassembled WGS sequence"/>
</dbReference>
<evidence type="ECO:0000313" key="7">
    <source>
        <dbReference type="Proteomes" id="UP000492821"/>
    </source>
</evidence>
<keyword evidence="4" id="KW-0343">GTPase activation</keyword>
<organism evidence="7 8">
    <name type="scientific">Panagrellus redivivus</name>
    <name type="common">Microworm</name>
    <dbReference type="NCBI Taxonomy" id="6233"/>
    <lineage>
        <taxon>Eukaryota</taxon>
        <taxon>Metazoa</taxon>
        <taxon>Ecdysozoa</taxon>
        <taxon>Nematoda</taxon>
        <taxon>Chromadorea</taxon>
        <taxon>Rhabditida</taxon>
        <taxon>Tylenchina</taxon>
        <taxon>Panagrolaimomorpha</taxon>
        <taxon>Panagrolaimoidea</taxon>
        <taxon>Panagrolaimidae</taxon>
        <taxon>Panagrellus</taxon>
    </lineage>
</organism>
<feature type="domain" description="Rab3GAP catalytic subunit conserved" evidence="6">
    <location>
        <begin position="559"/>
        <end position="701"/>
    </location>
</feature>
<comment type="similarity">
    <text evidence="2">Belongs to the Rab3-GAP catalytic subunit family.</text>
</comment>
<evidence type="ECO:0000256" key="1">
    <source>
        <dbReference type="ARBA" id="ARBA00004496"/>
    </source>
</evidence>
<evidence type="ECO:0000259" key="6">
    <source>
        <dbReference type="Pfam" id="PF13890"/>
    </source>
</evidence>
<keyword evidence="7" id="KW-1185">Reference proteome</keyword>
<evidence type="ECO:0000256" key="3">
    <source>
        <dbReference type="ARBA" id="ARBA00015817"/>
    </source>
</evidence>
<protein>
    <recommendedName>
        <fullName evidence="3">Rab3 GTPase-activating protein catalytic subunit</fullName>
    </recommendedName>
</protein>
<dbReference type="PANTHER" id="PTHR21422">
    <property type="entry name" value="RAB3 GTPASE-ACTIVATING PROTEIN CATALYTIC SUBUNIT"/>
    <property type="match status" value="1"/>
</dbReference>
<evidence type="ECO:0000256" key="2">
    <source>
        <dbReference type="ARBA" id="ARBA00008856"/>
    </source>
</evidence>
<accession>A0A7E4W6X8</accession>
<dbReference type="GO" id="GO:0005096">
    <property type="term" value="F:GTPase activator activity"/>
    <property type="evidence" value="ECO:0007669"/>
    <property type="project" value="UniProtKB-KW"/>
</dbReference>
<comment type="subcellular location">
    <subcellularLocation>
        <location evidence="1">Cytoplasm</location>
    </subcellularLocation>
</comment>
<evidence type="ECO:0000256" key="4">
    <source>
        <dbReference type="ARBA" id="ARBA00022468"/>
    </source>
</evidence>
<reference evidence="7" key="1">
    <citation type="journal article" date="2013" name="Genetics">
        <title>The draft genome and transcriptome of Panagrellus redivivus are shaped by the harsh demands of a free-living lifestyle.</title>
        <authorList>
            <person name="Srinivasan J."/>
            <person name="Dillman A.R."/>
            <person name="Macchietto M.G."/>
            <person name="Heikkinen L."/>
            <person name="Lakso M."/>
            <person name="Fracchia K.M."/>
            <person name="Antoshechkin I."/>
            <person name="Mortazavi A."/>
            <person name="Wong G."/>
            <person name="Sternberg P.W."/>
        </authorList>
    </citation>
    <scope>NUCLEOTIDE SEQUENCE [LARGE SCALE GENOMIC DNA]</scope>
    <source>
        <strain evidence="7">MT8872</strain>
    </source>
</reference>
<evidence type="ECO:0000313" key="8">
    <source>
        <dbReference type="WBParaSite" id="Pan_g6820.t2"/>
    </source>
</evidence>
<sequence length="935" mass="105327">MATPVDETQPLIIHGSDDVFEITDFTVISDTETFIVTLENAIHEWNLGGANASGVKRRESVPFPSNYEHQWEHDSKTVTYPPNRSLLLTHVWPGGLPEVTESANDGPYPVATADLLLHDSYFYPWSVITQQFGVFEYLLLSPVDEEKDVITTQDDLQMIRSAVEVATTNLECALPIFIQFDVPDRIFYVGTVQNGSIRTEFDTIHTFAGFRQHTCLHGILQLLREKLTMNHIPDYEINVAIELEYIIRNDFDYGADDLSADDKTIDEADISSLLIGTKRDVIKEFRLLTGWPGLRPEAISDDTAYTDLHPFSAPRWRASVSFHKGVKGLLATALERANTIARDAESRPVKDIIGDRSGAIDAKPGDAFRKIADPHHVHAINIVESVLPVDEAKLKLWMEQIFKGEPKSVDIDAMGPAFGEVYQACEIKLRNAKASPRDSVVEKLAIALLSVLLHFETEKERITAAAQTWIAFVERLRHHWENNTDIPGLEDTKVPDSSKCLLFQKVQMIQSCIASRRKRHELFDTTKNFVARDDEFYDANEEFMDSEEGSTHTQDETVAEPDGRLRQVGDLTLLHHPDTPLYEPITQDQSPMTEDMLDKHAIYLQSINEDDRIKAQICTLQSDMEAFKAANVGCCIADFVRWHSPRDFVIDEEGVGQLSERMSMEGNIWQRTWDQARAVSVAHQTRLFNESKEAESILQAFSMLKVSEVFNFILPTGMVAAVYKLLESANECHSLIHHELSQVVSHVSKYARHLESDEALSCINTIIKTESVIAEYSALKQKFEIDETDIRDTESPEGIAAADGTTIRNFVLDLMSGTVPKQAFANATPEISTRPVTIIGAPNGPLAMSIRRLLHKDGRVELAEAENDQGIGDKDELKFPPITKKKSCRKHYTITCQASRDRGPLNMPQRMMVMVNGDEWRCCRSFTSNVNFVSY</sequence>
<evidence type="ECO:0000256" key="5">
    <source>
        <dbReference type="ARBA" id="ARBA00022490"/>
    </source>
</evidence>
<dbReference type="GO" id="GO:0005737">
    <property type="term" value="C:cytoplasm"/>
    <property type="evidence" value="ECO:0007669"/>
    <property type="project" value="UniProtKB-SubCell"/>
</dbReference>
<dbReference type="InterPro" id="IPR045700">
    <property type="entry name" value="Rab3GAP1"/>
</dbReference>
<dbReference type="AlphaFoldDB" id="A0A7E4W6X8"/>
<dbReference type="Pfam" id="PF13890">
    <property type="entry name" value="Rab3-GTPase_cat"/>
    <property type="match status" value="1"/>
</dbReference>
<dbReference type="WBParaSite" id="Pan_g6820.t2">
    <property type="protein sequence ID" value="Pan_g6820.t2"/>
    <property type="gene ID" value="Pan_g6820"/>
</dbReference>
<keyword evidence="5" id="KW-0963">Cytoplasm</keyword>
<dbReference type="PANTHER" id="PTHR21422:SF9">
    <property type="entry name" value="RAB3 GTPASE-ACTIVATING PROTEIN CATALYTIC SUBUNIT"/>
    <property type="match status" value="1"/>
</dbReference>
<proteinExistence type="inferred from homology"/>
<dbReference type="InterPro" id="IPR026147">
    <property type="entry name" value="Rab3GAP1_conserved"/>
</dbReference>
<name>A0A7E4W6X8_PANRE</name>